<accession>A0A1X6X2M9</accession>
<gene>
    <name evidence="1" type="ORF">FM105_03395</name>
</gene>
<name>A0A1X6X2M9_9MICO</name>
<dbReference type="AlphaFoldDB" id="A0A1X6X2M9"/>
<organism evidence="1 2">
    <name type="scientific">Brevibacterium yomogidense</name>
    <dbReference type="NCBI Taxonomy" id="946573"/>
    <lineage>
        <taxon>Bacteria</taxon>
        <taxon>Bacillati</taxon>
        <taxon>Actinomycetota</taxon>
        <taxon>Actinomycetes</taxon>
        <taxon>Micrococcales</taxon>
        <taxon>Brevibacteriaceae</taxon>
        <taxon>Brevibacterium</taxon>
    </lineage>
</organism>
<keyword evidence="2" id="KW-1185">Reference proteome</keyword>
<protein>
    <submittedName>
        <fullName evidence="1">Uncharacterized protein</fullName>
    </submittedName>
</protein>
<reference evidence="2" key="1">
    <citation type="submission" date="2017-02" db="EMBL/GenBank/DDBJ databases">
        <authorList>
            <person name="Dridi B."/>
        </authorList>
    </citation>
    <scope>NUCLEOTIDE SEQUENCE [LARGE SCALE GENOMIC DNA]</scope>
    <source>
        <strain evidence="2">B Co 03.10</strain>
    </source>
</reference>
<dbReference type="EMBL" id="FWFF01000003">
    <property type="protein sequence ID" value="SLM92894.1"/>
    <property type="molecule type" value="Genomic_DNA"/>
</dbReference>
<evidence type="ECO:0000313" key="1">
    <source>
        <dbReference type="EMBL" id="SLM92894.1"/>
    </source>
</evidence>
<sequence>MLGDDAAEADSADRRTLFPEVVEQLCDVMGDLIAHPPPAPDWSGLADAPSIENDYSVVPRESLDLS</sequence>
<evidence type="ECO:0000313" key="2">
    <source>
        <dbReference type="Proteomes" id="UP000196581"/>
    </source>
</evidence>
<dbReference type="Proteomes" id="UP000196581">
    <property type="component" value="Unassembled WGS sequence"/>
</dbReference>
<proteinExistence type="predicted"/>